<sequence>MGYIAHIRESDGKIQTVEDHLSGVQALAEVYGEKLGVKHVTGLAGLLHDMGKYTDEFKSYLLEAVNNPDAPPKRGSVDHSTAGGKLLHILFHTDKLSMYPALLAEIVGNAIISHHSYLHDYLSPKLESPYLNRVEKALDVQEFERSKGCFFKLVMSEAKLEEYAAEAAKELEIYLDKPSPATIECKLMFLSKFIFSALIDADRTNTRLFEENIAVESQQDRNVLFESYYEKLMKEINAYQAREDAQTPINLLRREMSDQCDAFAEKPSGIYTLSIPTGGGKTLASLRYALKHARLYDKKRIIYVVPFTTIIEQNARDVRRILDDDAHILEHHSNVVDDADDEDEEIDGLINTRQKLKLAKDNWDSPIIFTTMVQFLNTFYAKGSRNIRRLHNVTESVLIFDEVQKVPVSCVSLFNQALNYLKIYGEASLILCTATQPALDYVERKLDMNADA</sequence>
<dbReference type="InterPro" id="IPR027417">
    <property type="entry name" value="P-loop_NTPase"/>
</dbReference>
<keyword evidence="9" id="KW-1185">Reference proteome</keyword>
<dbReference type="InterPro" id="IPR011545">
    <property type="entry name" value="DEAD/DEAH_box_helicase_dom"/>
</dbReference>
<dbReference type="CDD" id="cd17930">
    <property type="entry name" value="DEXHc_cas3"/>
    <property type="match status" value="1"/>
</dbReference>
<comment type="caution">
    <text evidence="8">The sequence shown here is derived from an EMBL/GenBank/DDBJ whole genome shotgun (WGS) entry which is preliminary data.</text>
</comment>
<evidence type="ECO:0000259" key="6">
    <source>
        <dbReference type="PROSITE" id="PS51192"/>
    </source>
</evidence>
<evidence type="ECO:0000256" key="3">
    <source>
        <dbReference type="ARBA" id="ARBA00022723"/>
    </source>
</evidence>
<evidence type="ECO:0000256" key="2">
    <source>
        <dbReference type="ARBA" id="ARBA00009046"/>
    </source>
</evidence>
<dbReference type="InterPro" id="IPR038257">
    <property type="entry name" value="CRISPR-assoc_Cas3_HD_sf"/>
</dbReference>
<reference evidence="9" key="1">
    <citation type="journal article" date="2019" name="Int. J. Syst. Evol. Microbiol.">
        <title>The Global Catalogue of Microorganisms (GCM) 10K type strain sequencing project: providing services to taxonomists for standard genome sequencing and annotation.</title>
        <authorList>
            <consortium name="The Broad Institute Genomics Platform"/>
            <consortium name="The Broad Institute Genome Sequencing Center for Infectious Disease"/>
            <person name="Wu L."/>
            <person name="Ma J."/>
        </authorList>
    </citation>
    <scope>NUCLEOTIDE SEQUENCE [LARGE SCALE GENOMIC DNA]</scope>
    <source>
        <strain evidence="9">CGMCC 1.15043</strain>
    </source>
</reference>
<dbReference type="InterPro" id="IPR006483">
    <property type="entry name" value="CRISPR-assoc_Cas3_HD"/>
</dbReference>
<keyword evidence="5" id="KW-0051">Antiviral defense</keyword>
<dbReference type="NCBIfam" id="TIGR01596">
    <property type="entry name" value="cas3_HD"/>
    <property type="match status" value="1"/>
</dbReference>
<keyword evidence="3" id="KW-0479">Metal-binding</keyword>
<dbReference type="InterPro" id="IPR006674">
    <property type="entry name" value="HD_domain"/>
</dbReference>
<evidence type="ECO:0000256" key="5">
    <source>
        <dbReference type="ARBA" id="ARBA00023118"/>
    </source>
</evidence>
<dbReference type="EMBL" id="BMHE01000009">
    <property type="protein sequence ID" value="GFZ76855.1"/>
    <property type="molecule type" value="Genomic_DNA"/>
</dbReference>
<evidence type="ECO:0000259" key="7">
    <source>
        <dbReference type="PROSITE" id="PS51643"/>
    </source>
</evidence>
<name>A0ABQ1EL54_9BACL</name>
<dbReference type="PROSITE" id="PS51192">
    <property type="entry name" value="HELICASE_ATP_BIND_1"/>
    <property type="match status" value="1"/>
</dbReference>
<dbReference type="Pfam" id="PF00270">
    <property type="entry name" value="DEAD"/>
    <property type="match status" value="1"/>
</dbReference>
<dbReference type="CDD" id="cd09641">
    <property type="entry name" value="Cas3''_I"/>
    <property type="match status" value="1"/>
</dbReference>
<dbReference type="InterPro" id="IPR003607">
    <property type="entry name" value="HD/PDEase_dom"/>
</dbReference>
<evidence type="ECO:0000313" key="9">
    <source>
        <dbReference type="Proteomes" id="UP000615455"/>
    </source>
</evidence>
<dbReference type="InterPro" id="IPR014001">
    <property type="entry name" value="Helicase_ATP-bd"/>
</dbReference>
<dbReference type="SUPFAM" id="SSF109604">
    <property type="entry name" value="HD-domain/PDEase-like"/>
    <property type="match status" value="1"/>
</dbReference>
<dbReference type="Gene3D" id="3.40.50.300">
    <property type="entry name" value="P-loop containing nucleotide triphosphate hydrolases"/>
    <property type="match status" value="1"/>
</dbReference>
<evidence type="ECO:0008006" key="10">
    <source>
        <dbReference type="Google" id="ProtNLM"/>
    </source>
</evidence>
<organism evidence="8 9">
    <name type="scientific">Paenibacillus marchantiophytorum</name>
    <dbReference type="NCBI Taxonomy" id="1619310"/>
    <lineage>
        <taxon>Bacteria</taxon>
        <taxon>Bacillati</taxon>
        <taxon>Bacillota</taxon>
        <taxon>Bacilli</taxon>
        <taxon>Bacillales</taxon>
        <taxon>Paenibacillaceae</taxon>
        <taxon>Paenibacillus</taxon>
    </lineage>
</organism>
<dbReference type="SMART" id="SM00471">
    <property type="entry name" value="HDc"/>
    <property type="match status" value="1"/>
</dbReference>
<evidence type="ECO:0000313" key="8">
    <source>
        <dbReference type="EMBL" id="GFZ76855.1"/>
    </source>
</evidence>
<dbReference type="Pfam" id="PF01966">
    <property type="entry name" value="HD"/>
    <property type="match status" value="1"/>
</dbReference>
<feature type="domain" description="HD Cas3-type" evidence="7">
    <location>
        <begin position="10"/>
        <end position="204"/>
    </location>
</feature>
<feature type="domain" description="Helicase ATP-binding" evidence="6">
    <location>
        <begin position="262"/>
        <end position="452"/>
    </location>
</feature>
<dbReference type="PROSITE" id="PS51643">
    <property type="entry name" value="HD_CAS3"/>
    <property type="match status" value="1"/>
</dbReference>
<comment type="similarity">
    <text evidence="1">In the N-terminal section; belongs to the CRISPR-associated nuclease Cas3-HD family.</text>
</comment>
<keyword evidence="4" id="KW-0378">Hydrolase</keyword>
<comment type="similarity">
    <text evidence="2">In the central section; belongs to the CRISPR-associated helicase Cas3 family.</text>
</comment>
<proteinExistence type="inferred from homology"/>
<gene>
    <name evidence="8" type="ORF">GCM10008018_22900</name>
</gene>
<protein>
    <recommendedName>
        <fullName evidence="10">CRISPR-associated endonuclease Cas3</fullName>
    </recommendedName>
</protein>
<dbReference type="Gene3D" id="1.10.3210.30">
    <property type="match status" value="1"/>
</dbReference>
<evidence type="ECO:0000256" key="4">
    <source>
        <dbReference type="ARBA" id="ARBA00022801"/>
    </source>
</evidence>
<dbReference type="SUPFAM" id="SSF52540">
    <property type="entry name" value="P-loop containing nucleoside triphosphate hydrolases"/>
    <property type="match status" value="1"/>
</dbReference>
<evidence type="ECO:0000256" key="1">
    <source>
        <dbReference type="ARBA" id="ARBA00006847"/>
    </source>
</evidence>
<dbReference type="Proteomes" id="UP000615455">
    <property type="component" value="Unassembled WGS sequence"/>
</dbReference>
<accession>A0ABQ1EL54</accession>